<sequence length="11" mass="1427">MNFLWACWPRC</sequence>
<evidence type="ECO:0000313" key="1">
    <source>
        <dbReference type="Proteomes" id="UP000095280"/>
    </source>
</evidence>
<reference evidence="2" key="1">
    <citation type="submission" date="2016-11" db="UniProtKB">
        <authorList>
            <consortium name="WormBaseParasite"/>
        </authorList>
    </citation>
    <scope>IDENTIFICATION</scope>
</reference>
<dbReference type="WBParaSite" id="snap_masked-unitig_22002-processed-gene-0.0-mRNA-1">
    <property type="protein sequence ID" value="snap_masked-unitig_22002-processed-gene-0.0-mRNA-1"/>
    <property type="gene ID" value="snap_masked-unitig_22002-processed-gene-0.0"/>
</dbReference>
<organism evidence="1 2">
    <name type="scientific">Macrostomum lignano</name>
    <dbReference type="NCBI Taxonomy" id="282301"/>
    <lineage>
        <taxon>Eukaryota</taxon>
        <taxon>Metazoa</taxon>
        <taxon>Spiralia</taxon>
        <taxon>Lophotrochozoa</taxon>
        <taxon>Platyhelminthes</taxon>
        <taxon>Rhabditophora</taxon>
        <taxon>Macrostomorpha</taxon>
        <taxon>Macrostomida</taxon>
        <taxon>Macrostomidae</taxon>
        <taxon>Macrostomum</taxon>
    </lineage>
</organism>
<keyword evidence="1" id="KW-1185">Reference proteome</keyword>
<name>A0A1I8JP86_9PLAT</name>
<protein>
    <submittedName>
        <fullName evidence="2">Uncharacterized protein</fullName>
    </submittedName>
</protein>
<proteinExistence type="predicted"/>
<accession>A0A1I8JP86</accession>
<dbReference type="Proteomes" id="UP000095280">
    <property type="component" value="Unplaced"/>
</dbReference>
<evidence type="ECO:0000313" key="2">
    <source>
        <dbReference type="WBParaSite" id="snap_masked-unitig_22002-processed-gene-0.0-mRNA-1"/>
    </source>
</evidence>